<dbReference type="InterPro" id="IPR040828">
    <property type="entry name" value="pPIWI_RE_REase"/>
</dbReference>
<gene>
    <name evidence="2" type="ORF">BHLFYP23_00783</name>
</gene>
<sequence length="378" mass="44711">MDEMSLLYLLKQSTEIKQRKDVREQVKKAMSALQALTRYLYENGIQEIPSNLCEYYQFLEERPLCDYITCIKSVEPFYDAGIVNKEVEELFQEENLEEIQQNAIVGNGIRFFREKLQKLEEEKSEDTWIYIKECEEEYVRFRLFLSETEFRDSISMEYDIANLNVPAEIVQILKKSFSCKKHYGKDVEVCPVCGKPIMEKRENICDNEVCNWYIQKEKLEPKTIKLQGKAMELLPGIYRFCLSPGIAERKIYQKLKDLYGADHVFLYPHVDRYDIDVQKNGKAVHLDIKDVKNPLRLFKTLTETSDLSKLFYSKENPVYLVIPEHRISIYTQTNRNLSYIEQLRSYLTEAGMDIRVIREARLPVMLNSEWRCQDEPLS</sequence>
<dbReference type="AlphaFoldDB" id="A0A6N2UZZ5"/>
<dbReference type="EMBL" id="CACRSY010000014">
    <property type="protein sequence ID" value="VYT23744.1"/>
    <property type="molecule type" value="Genomic_DNA"/>
</dbReference>
<evidence type="ECO:0000313" key="2">
    <source>
        <dbReference type="EMBL" id="VYT23744.1"/>
    </source>
</evidence>
<dbReference type="Pfam" id="PF18154">
    <property type="entry name" value="pPIWI_RE_REase"/>
    <property type="match status" value="1"/>
</dbReference>
<feature type="domain" description="REase associating with pPIWI RE" evidence="1">
    <location>
        <begin position="245"/>
        <end position="362"/>
    </location>
</feature>
<protein>
    <recommendedName>
        <fullName evidence="1">REase associating with pPIWI RE domain-containing protein</fullName>
    </recommendedName>
</protein>
<organism evidence="2">
    <name type="scientific">Blautia hansenii</name>
    <name type="common">Ruminococcus hansenii</name>
    <dbReference type="NCBI Taxonomy" id="1322"/>
    <lineage>
        <taxon>Bacteria</taxon>
        <taxon>Bacillati</taxon>
        <taxon>Bacillota</taxon>
        <taxon>Clostridia</taxon>
        <taxon>Lachnospirales</taxon>
        <taxon>Lachnospiraceae</taxon>
        <taxon>Blautia</taxon>
    </lineage>
</organism>
<name>A0A6N2UZZ5_BLAHA</name>
<evidence type="ECO:0000259" key="1">
    <source>
        <dbReference type="Pfam" id="PF18154"/>
    </source>
</evidence>
<proteinExistence type="predicted"/>
<dbReference type="RefSeq" id="WP_156342617.1">
    <property type="nucleotide sequence ID" value="NZ_CACRSY010000014.1"/>
</dbReference>
<accession>A0A6N2UZZ5</accession>
<reference evidence="2" key="1">
    <citation type="submission" date="2019-11" db="EMBL/GenBank/DDBJ databases">
        <authorList>
            <person name="Feng L."/>
        </authorList>
    </citation>
    <scope>NUCLEOTIDE SEQUENCE</scope>
    <source>
        <strain evidence="2">BhanseniiLFYP23</strain>
    </source>
</reference>